<evidence type="ECO:0000256" key="4">
    <source>
        <dbReference type="ARBA" id="ARBA00022807"/>
    </source>
</evidence>
<evidence type="ECO:0000256" key="2">
    <source>
        <dbReference type="ARBA" id="ARBA00022670"/>
    </source>
</evidence>
<comment type="similarity">
    <text evidence="1">Belongs to the peptidase C40 family.</text>
</comment>
<dbReference type="GO" id="GO:0006508">
    <property type="term" value="P:proteolysis"/>
    <property type="evidence" value="ECO:0007669"/>
    <property type="project" value="UniProtKB-KW"/>
</dbReference>
<dbReference type="Pfam" id="PF00877">
    <property type="entry name" value="NLPC_P60"/>
    <property type="match status" value="1"/>
</dbReference>
<accession>A0A644T908</accession>
<reference evidence="6" key="1">
    <citation type="submission" date="2019-08" db="EMBL/GenBank/DDBJ databases">
        <authorList>
            <person name="Kucharzyk K."/>
            <person name="Murdoch R.W."/>
            <person name="Higgins S."/>
            <person name="Loffler F."/>
        </authorList>
    </citation>
    <scope>NUCLEOTIDE SEQUENCE</scope>
</reference>
<dbReference type="InterPro" id="IPR051202">
    <property type="entry name" value="Peptidase_C40"/>
</dbReference>
<dbReference type="GO" id="GO:0008234">
    <property type="term" value="F:cysteine-type peptidase activity"/>
    <property type="evidence" value="ECO:0007669"/>
    <property type="project" value="UniProtKB-KW"/>
</dbReference>
<evidence type="ECO:0000313" key="6">
    <source>
        <dbReference type="EMBL" id="MPL63304.1"/>
    </source>
</evidence>
<dbReference type="InterPro" id="IPR036366">
    <property type="entry name" value="PGBDSf"/>
</dbReference>
<dbReference type="Gene3D" id="3.90.1720.10">
    <property type="entry name" value="endopeptidase domain like (from Nostoc punctiforme)"/>
    <property type="match status" value="1"/>
</dbReference>
<protein>
    <recommendedName>
        <fullName evidence="5">NlpC/P60 domain-containing protein</fullName>
    </recommendedName>
</protein>
<dbReference type="PANTHER" id="PTHR47053:SF1">
    <property type="entry name" value="MUREIN DD-ENDOPEPTIDASE MEPH-RELATED"/>
    <property type="match status" value="1"/>
</dbReference>
<keyword evidence="2" id="KW-0645">Protease</keyword>
<dbReference type="AlphaFoldDB" id="A0A644T908"/>
<dbReference type="PROSITE" id="PS51935">
    <property type="entry name" value="NLPC_P60"/>
    <property type="match status" value="1"/>
</dbReference>
<dbReference type="PANTHER" id="PTHR47053">
    <property type="entry name" value="MUREIN DD-ENDOPEPTIDASE MEPH-RELATED"/>
    <property type="match status" value="1"/>
</dbReference>
<dbReference type="Pfam" id="PF01471">
    <property type="entry name" value="PG_binding_1"/>
    <property type="match status" value="1"/>
</dbReference>
<proteinExistence type="inferred from homology"/>
<dbReference type="InterPro" id="IPR000064">
    <property type="entry name" value="NLP_P60_dom"/>
</dbReference>
<keyword evidence="3" id="KW-0378">Hydrolase</keyword>
<dbReference type="InterPro" id="IPR002477">
    <property type="entry name" value="Peptidoglycan-bd-like"/>
</dbReference>
<feature type="domain" description="NlpC/P60" evidence="5">
    <location>
        <begin position="101"/>
        <end position="222"/>
    </location>
</feature>
<keyword evidence="4" id="KW-0788">Thiol protease</keyword>
<gene>
    <name evidence="6" type="ORF">SDC9_08926</name>
</gene>
<evidence type="ECO:0000256" key="3">
    <source>
        <dbReference type="ARBA" id="ARBA00022801"/>
    </source>
</evidence>
<comment type="caution">
    <text evidence="6">The sequence shown here is derived from an EMBL/GenBank/DDBJ whole genome shotgun (WGS) entry which is preliminary data.</text>
</comment>
<name>A0A644T908_9ZZZZ</name>
<dbReference type="Gene3D" id="1.10.101.10">
    <property type="entry name" value="PGBD-like superfamily/PGBD"/>
    <property type="match status" value="1"/>
</dbReference>
<evidence type="ECO:0000259" key="5">
    <source>
        <dbReference type="PROSITE" id="PS51935"/>
    </source>
</evidence>
<dbReference type="SUPFAM" id="SSF47090">
    <property type="entry name" value="PGBD-like"/>
    <property type="match status" value="1"/>
</dbReference>
<evidence type="ECO:0000256" key="1">
    <source>
        <dbReference type="ARBA" id="ARBA00007074"/>
    </source>
</evidence>
<sequence>MPKLFRTLLVFLLVFCFSSLAHAAAYQEGDQGDDVALIQQRLNSLGYNAGAADGDFGTVTSNAVINFQRDQGLETDGIIGARTYRLLMGRDIPVSRASSSTSAVRRATQIAMNYMNVPYVFGGTTPSGFDCSGYTGYVFRQVGIYLPRTADAQFELGRSVSYNNLQPGDLVFFTTYAPGASHVGIYLGNSRFISATSSRGVVVSRLDSGYWGNSYYGARRIL</sequence>
<dbReference type="SUPFAM" id="SSF54001">
    <property type="entry name" value="Cysteine proteinases"/>
    <property type="match status" value="1"/>
</dbReference>
<dbReference type="EMBL" id="VSSQ01000021">
    <property type="protein sequence ID" value="MPL63304.1"/>
    <property type="molecule type" value="Genomic_DNA"/>
</dbReference>
<organism evidence="6">
    <name type="scientific">bioreactor metagenome</name>
    <dbReference type="NCBI Taxonomy" id="1076179"/>
    <lineage>
        <taxon>unclassified sequences</taxon>
        <taxon>metagenomes</taxon>
        <taxon>ecological metagenomes</taxon>
    </lineage>
</organism>
<dbReference type="InterPro" id="IPR038765">
    <property type="entry name" value="Papain-like_cys_pep_sf"/>
</dbReference>
<dbReference type="InterPro" id="IPR036365">
    <property type="entry name" value="PGBD-like_sf"/>
</dbReference>